<sequence>MSHIKGRSRFPAYGEGVSGTEQPMLRWSAFCSIGVLGFGGLILAGLTRDVRVFVICLPFSLLAVLLWWWRMKDADDARPPHRDTGDDRCN</sequence>
<protein>
    <submittedName>
        <fullName evidence="2">Uncharacterized protein</fullName>
    </submittedName>
</protein>
<gene>
    <name evidence="2" type="ORF">KQ910_03980</name>
</gene>
<feature type="transmembrane region" description="Helical" evidence="1">
    <location>
        <begin position="27"/>
        <end position="46"/>
    </location>
</feature>
<evidence type="ECO:0000313" key="3">
    <source>
        <dbReference type="Proteomes" id="UP000727907"/>
    </source>
</evidence>
<evidence type="ECO:0000256" key="1">
    <source>
        <dbReference type="SAM" id="Phobius"/>
    </source>
</evidence>
<organism evidence="2 3">
    <name type="scientific">Reyranella humidisoli</name>
    <dbReference type="NCBI Taxonomy" id="2849149"/>
    <lineage>
        <taxon>Bacteria</taxon>
        <taxon>Pseudomonadati</taxon>
        <taxon>Pseudomonadota</taxon>
        <taxon>Alphaproteobacteria</taxon>
        <taxon>Hyphomicrobiales</taxon>
        <taxon>Reyranellaceae</taxon>
        <taxon>Reyranella</taxon>
    </lineage>
</organism>
<reference evidence="2 3" key="1">
    <citation type="submission" date="2021-06" db="EMBL/GenBank/DDBJ databases">
        <authorList>
            <person name="Lee D.H."/>
        </authorList>
    </citation>
    <scope>NUCLEOTIDE SEQUENCE [LARGE SCALE GENOMIC DNA]</scope>
    <source>
        <strain evidence="2 3">MMS21-HV4-11</strain>
    </source>
</reference>
<comment type="caution">
    <text evidence="2">The sequence shown here is derived from an EMBL/GenBank/DDBJ whole genome shotgun (WGS) entry which is preliminary data.</text>
</comment>
<dbReference type="RefSeq" id="WP_216957182.1">
    <property type="nucleotide sequence ID" value="NZ_JAHOPB010000001.1"/>
</dbReference>
<name>A0ABS6IEL5_9HYPH</name>
<keyword evidence="1" id="KW-0812">Transmembrane</keyword>
<evidence type="ECO:0000313" key="2">
    <source>
        <dbReference type="EMBL" id="MBU8872905.1"/>
    </source>
</evidence>
<keyword evidence="1" id="KW-1133">Transmembrane helix</keyword>
<proteinExistence type="predicted"/>
<keyword evidence="1" id="KW-0472">Membrane</keyword>
<feature type="transmembrane region" description="Helical" evidence="1">
    <location>
        <begin position="52"/>
        <end position="69"/>
    </location>
</feature>
<dbReference type="Proteomes" id="UP000727907">
    <property type="component" value="Unassembled WGS sequence"/>
</dbReference>
<accession>A0ABS6IEL5</accession>
<keyword evidence="3" id="KW-1185">Reference proteome</keyword>
<dbReference type="EMBL" id="JAHOPB010000001">
    <property type="protein sequence ID" value="MBU8872905.1"/>
    <property type="molecule type" value="Genomic_DNA"/>
</dbReference>